<gene>
    <name evidence="3" type="ORF">RV14_GL002021</name>
</gene>
<reference evidence="3 4" key="1">
    <citation type="submission" date="2014-12" db="EMBL/GenBank/DDBJ databases">
        <title>Draft genome sequences of 29 type strains of Enterococci.</title>
        <authorList>
            <person name="Zhong Z."/>
            <person name="Sun Z."/>
            <person name="Liu W."/>
            <person name="Zhang W."/>
            <person name="Zhang H."/>
        </authorList>
    </citation>
    <scope>NUCLEOTIDE SEQUENCE [LARGE SCALE GENOMIC DNA]</scope>
    <source>
        <strain evidence="3 4">DSM 15687</strain>
    </source>
</reference>
<evidence type="ECO:0000256" key="1">
    <source>
        <dbReference type="SAM" id="Phobius"/>
    </source>
</evidence>
<dbReference type="Proteomes" id="UP000182152">
    <property type="component" value="Unassembled WGS sequence"/>
</dbReference>
<keyword evidence="1" id="KW-0472">Membrane</keyword>
<keyword evidence="1" id="KW-0812">Transmembrane</keyword>
<keyword evidence="1" id="KW-1133">Transmembrane helix</keyword>
<dbReference type="Gene3D" id="3.10.450.40">
    <property type="match status" value="2"/>
</dbReference>
<keyword evidence="4" id="KW-1185">Reference proteome</keyword>
<feature type="transmembrane region" description="Helical" evidence="1">
    <location>
        <begin position="20"/>
        <end position="40"/>
    </location>
</feature>
<dbReference type="SUPFAM" id="SSF54403">
    <property type="entry name" value="Cystatin/monellin"/>
    <property type="match status" value="2"/>
</dbReference>
<comment type="caution">
    <text evidence="3">The sequence shown here is derived from an EMBL/GenBank/DDBJ whole genome shotgun (WGS) entry which is preliminary data.</text>
</comment>
<dbReference type="AlphaFoldDB" id="A0A1L8WPR2"/>
<proteinExistence type="predicted"/>
<evidence type="ECO:0000313" key="4">
    <source>
        <dbReference type="Proteomes" id="UP000182152"/>
    </source>
</evidence>
<dbReference type="Pfam" id="PF17881">
    <property type="entry name" value="TseB"/>
    <property type="match status" value="1"/>
</dbReference>
<feature type="domain" description="Cell wall elongation regulator TseB-like" evidence="2">
    <location>
        <begin position="52"/>
        <end position="96"/>
    </location>
</feature>
<protein>
    <recommendedName>
        <fullName evidence="2">Cell wall elongation regulator TseB-like domain-containing protein</fullName>
    </recommendedName>
</protein>
<evidence type="ECO:0000259" key="2">
    <source>
        <dbReference type="Pfam" id="PF17881"/>
    </source>
</evidence>
<evidence type="ECO:0000313" key="3">
    <source>
        <dbReference type="EMBL" id="OJG83018.1"/>
    </source>
</evidence>
<name>A0A1L8WPR2_9ENTE</name>
<organism evidence="3 4">
    <name type="scientific">Enterococcus ratti</name>
    <dbReference type="NCBI Taxonomy" id="150033"/>
    <lineage>
        <taxon>Bacteria</taxon>
        <taxon>Bacillati</taxon>
        <taxon>Bacillota</taxon>
        <taxon>Bacilli</taxon>
        <taxon>Lactobacillales</taxon>
        <taxon>Enterococcaceae</taxon>
        <taxon>Enterococcus</taxon>
    </lineage>
</organism>
<dbReference type="STRING" id="150033.RV14_GL002021"/>
<dbReference type="RefSeq" id="WP_071855046.1">
    <property type="nucleotide sequence ID" value="NZ_JXLB01000006.1"/>
</dbReference>
<sequence>MKQTSEKEQETVKEKVINRVLLGLIITLLAIIVFSSIFYLRSSRPRMQAKKEAIEIAKKYADLKKVEHFYWFTRKNTYFSLTGENEKGQAIAVIIPKSGERVKVLDQKSGLTEQEAKQKIMETHPEIQIEKIALGMYENQAVWEVVGKDSNEQLNYYLLSFETGKEVKTITGI</sequence>
<dbReference type="OrthoDB" id="2242521at2"/>
<accession>A0A1L8WPR2</accession>
<dbReference type="EMBL" id="JXLB01000006">
    <property type="protein sequence ID" value="OJG83018.1"/>
    <property type="molecule type" value="Genomic_DNA"/>
</dbReference>
<dbReference type="InterPro" id="IPR046350">
    <property type="entry name" value="Cystatin_sf"/>
</dbReference>
<dbReference type="InterPro" id="IPR041401">
    <property type="entry name" value="TseB-like_dom"/>
</dbReference>